<dbReference type="Proteomes" id="UP000031366">
    <property type="component" value="Unassembled WGS sequence"/>
</dbReference>
<keyword evidence="5 7" id="KW-0472">Membrane</keyword>
<dbReference type="EMBL" id="AYSO01000020">
    <property type="protein sequence ID" value="KIE44336.1"/>
    <property type="molecule type" value="Genomic_DNA"/>
</dbReference>
<dbReference type="PANTHER" id="PTHR40064">
    <property type="entry name" value="MEMBRANE PROTEIN-RELATED"/>
    <property type="match status" value="1"/>
</dbReference>
<evidence type="ECO:0000256" key="1">
    <source>
        <dbReference type="ARBA" id="ARBA00004651"/>
    </source>
</evidence>
<evidence type="ECO:0000313" key="9">
    <source>
        <dbReference type="EMBL" id="KIE44336.1"/>
    </source>
</evidence>
<evidence type="ECO:0000256" key="3">
    <source>
        <dbReference type="ARBA" id="ARBA00022692"/>
    </source>
</evidence>
<organism evidence="9 10">
    <name type="scientific">Clostridium argentinense CDC 2741</name>
    <dbReference type="NCBI Taxonomy" id="1418104"/>
    <lineage>
        <taxon>Bacteria</taxon>
        <taxon>Bacillati</taxon>
        <taxon>Bacillota</taxon>
        <taxon>Clostridia</taxon>
        <taxon>Eubacteriales</taxon>
        <taxon>Clostridiaceae</taxon>
        <taxon>Clostridium</taxon>
    </lineage>
</organism>
<proteinExistence type="predicted"/>
<sequence>MGRFIGLRVLKTSIGATLAIILAKAIGLQYAVSAGVITILSIQNTKKKSITLAFQRFESTVMALGIAAILFTVFGYNAISFGVFLLIFIPFTVKFNLTDGIVVSSVLVTHLLVEESISIYWMKNEILLMAVGAGIGILLNAYMPKIEGEIKEDQRYIEDSIRKILLNMAHTLRSHSVYIDEEKTFQDLEKRLEKANERARQHLDNYIMHEVKYYVQYMEMRTTQFTILEHMRKHIVKFEMTPTQTEIVASFAEKIALELHEYNSAEELLEEFKLVLEACRIQELPKTREEFESRAILFQFLNDLEYLLEVKRDFKNNLDREEIGYFWPNEK</sequence>
<dbReference type="GO" id="GO:0005886">
    <property type="term" value="C:plasma membrane"/>
    <property type="evidence" value="ECO:0007669"/>
    <property type="project" value="UniProtKB-SubCell"/>
</dbReference>
<keyword evidence="2" id="KW-1003">Cell membrane</keyword>
<evidence type="ECO:0000256" key="6">
    <source>
        <dbReference type="SAM" id="Coils"/>
    </source>
</evidence>
<evidence type="ECO:0000256" key="5">
    <source>
        <dbReference type="ARBA" id="ARBA00023136"/>
    </source>
</evidence>
<keyword evidence="3 7" id="KW-0812">Transmembrane</keyword>
<feature type="coiled-coil region" evidence="6">
    <location>
        <begin position="178"/>
        <end position="205"/>
    </location>
</feature>
<protein>
    <recommendedName>
        <fullName evidence="8">Putative aromatic acid exporter C-terminal domain-containing protein</fullName>
    </recommendedName>
</protein>
<dbReference type="RefSeq" id="WP_039636262.1">
    <property type="nucleotide sequence ID" value="NZ_AYSO01000020.1"/>
</dbReference>
<accession>A0A0C1R1K0</accession>
<gene>
    <name evidence="9" type="ORF">U732_413</name>
</gene>
<comment type="caution">
    <text evidence="9">The sequence shown here is derived from an EMBL/GenBank/DDBJ whole genome shotgun (WGS) entry which is preliminary data.</text>
</comment>
<evidence type="ECO:0000256" key="4">
    <source>
        <dbReference type="ARBA" id="ARBA00022989"/>
    </source>
</evidence>
<keyword evidence="10" id="KW-1185">Reference proteome</keyword>
<dbReference type="OrthoDB" id="357521at2"/>
<dbReference type="InterPro" id="IPR010343">
    <property type="entry name" value="ArAE_1"/>
</dbReference>
<dbReference type="PANTHER" id="PTHR40064:SF1">
    <property type="entry name" value="MEMBRANE PROTEIN"/>
    <property type="match status" value="1"/>
</dbReference>
<dbReference type="AlphaFoldDB" id="A0A0C1R1K0"/>
<evidence type="ECO:0000313" key="10">
    <source>
        <dbReference type="Proteomes" id="UP000031366"/>
    </source>
</evidence>
<feature type="domain" description="Putative aromatic acid exporter C-terminal" evidence="8">
    <location>
        <begin position="148"/>
        <end position="312"/>
    </location>
</feature>
<dbReference type="Pfam" id="PF06081">
    <property type="entry name" value="ArAE_1"/>
    <property type="match status" value="1"/>
</dbReference>
<dbReference type="Gene3D" id="1.20.120.940">
    <property type="entry name" value="Putative aromatic acid exporter, C-terminal domain"/>
    <property type="match status" value="1"/>
</dbReference>
<feature type="transmembrane region" description="Helical" evidence="7">
    <location>
        <begin position="61"/>
        <end position="89"/>
    </location>
</feature>
<feature type="transmembrane region" description="Helical" evidence="7">
    <location>
        <begin position="14"/>
        <end position="40"/>
    </location>
</feature>
<keyword evidence="4 7" id="KW-1133">Transmembrane helix</keyword>
<evidence type="ECO:0000256" key="7">
    <source>
        <dbReference type="SAM" id="Phobius"/>
    </source>
</evidence>
<evidence type="ECO:0000259" key="8">
    <source>
        <dbReference type="Pfam" id="PF11728"/>
    </source>
</evidence>
<keyword evidence="6" id="KW-0175">Coiled coil</keyword>
<dbReference type="STRING" id="29341.RSJ17_04850"/>
<dbReference type="Pfam" id="PF11728">
    <property type="entry name" value="ArAE_1_C"/>
    <property type="match status" value="1"/>
</dbReference>
<dbReference type="InterPro" id="IPR038323">
    <property type="entry name" value="ArAE_1_C_sf"/>
</dbReference>
<reference evidence="9 10" key="1">
    <citation type="journal article" date="2015" name="Infect. Genet. Evol.">
        <title>Genomic sequences of six botulinum neurotoxin-producing strains representing three clostridial species illustrate the mobility and diversity of botulinum neurotoxin genes.</title>
        <authorList>
            <person name="Smith T.J."/>
            <person name="Hill K.K."/>
            <person name="Xie G."/>
            <person name="Foley B.T."/>
            <person name="Williamson C.H."/>
            <person name="Foster J.T."/>
            <person name="Johnson S.L."/>
            <person name="Chertkov O."/>
            <person name="Teshima H."/>
            <person name="Gibbons H.S."/>
            <person name="Johnsky L.A."/>
            <person name="Karavis M.A."/>
            <person name="Smith L.A."/>
        </authorList>
    </citation>
    <scope>NUCLEOTIDE SEQUENCE [LARGE SCALE GENOMIC DNA]</scope>
    <source>
        <strain evidence="9 10">CDC 2741</strain>
    </source>
</reference>
<evidence type="ECO:0000256" key="2">
    <source>
        <dbReference type="ARBA" id="ARBA00022475"/>
    </source>
</evidence>
<comment type="subcellular location">
    <subcellularLocation>
        <location evidence="1">Cell membrane</location>
        <topology evidence="1">Multi-pass membrane protein</topology>
    </subcellularLocation>
</comment>
<name>A0A0C1R1K0_9CLOT</name>
<dbReference type="InterPro" id="IPR021062">
    <property type="entry name" value="ArAE_1_C"/>
</dbReference>
<dbReference type="InterPro" id="IPR052984">
    <property type="entry name" value="UPF0421"/>
</dbReference>